<accession>A0A183KXP4</accession>
<evidence type="ECO:0000313" key="1">
    <source>
        <dbReference type="EMBL" id="VDP70410.1"/>
    </source>
</evidence>
<dbReference type="EMBL" id="UZAK01043222">
    <property type="protein sequence ID" value="VDP70410.1"/>
    <property type="molecule type" value="Genomic_DNA"/>
</dbReference>
<dbReference type="Proteomes" id="UP000279833">
    <property type="component" value="Unassembled WGS sequence"/>
</dbReference>
<keyword evidence="2" id="KW-1185">Reference proteome</keyword>
<evidence type="ECO:0000313" key="2">
    <source>
        <dbReference type="Proteomes" id="UP000279833"/>
    </source>
</evidence>
<evidence type="ECO:0000313" key="3">
    <source>
        <dbReference type="WBParaSite" id="SCUD_0001984301-mRNA-1"/>
    </source>
</evidence>
<reference evidence="3" key="1">
    <citation type="submission" date="2016-06" db="UniProtKB">
        <authorList>
            <consortium name="WormBaseParasite"/>
        </authorList>
    </citation>
    <scope>IDENTIFICATION</scope>
</reference>
<name>A0A183KXP4_9TREM</name>
<dbReference type="WBParaSite" id="SCUD_0001984301-mRNA-1">
    <property type="protein sequence ID" value="SCUD_0001984301-mRNA-1"/>
    <property type="gene ID" value="SCUD_0001984301"/>
</dbReference>
<protein>
    <submittedName>
        <fullName evidence="3">Reverse transcriptase domain-containing protein</fullName>
    </submittedName>
</protein>
<gene>
    <name evidence="1" type="ORF">SCUD_LOCUS19840</name>
</gene>
<dbReference type="AlphaFoldDB" id="A0A183KXP4"/>
<sequence>MNPPNIEAAHIDLPIDVNPPTTEEIKIRQTKTKNEKAAGPDNIPAEALKSDIEATTSMLYLLFKKIWKEEQVPMDWKEGHLGRIPTIEEYMELKTTLNQYQNENLQCERQDSQFYCMELKLGELQQPQSRKYKYL</sequence>
<reference evidence="1 2" key="2">
    <citation type="submission" date="2018-11" db="EMBL/GenBank/DDBJ databases">
        <authorList>
            <consortium name="Pathogen Informatics"/>
        </authorList>
    </citation>
    <scope>NUCLEOTIDE SEQUENCE [LARGE SCALE GENOMIC DNA]</scope>
    <source>
        <strain evidence="1">Dakar</strain>
        <strain evidence="2">Dakar, Senegal</strain>
    </source>
</reference>
<proteinExistence type="predicted"/>
<organism evidence="3">
    <name type="scientific">Schistosoma curassoni</name>
    <dbReference type="NCBI Taxonomy" id="6186"/>
    <lineage>
        <taxon>Eukaryota</taxon>
        <taxon>Metazoa</taxon>
        <taxon>Spiralia</taxon>
        <taxon>Lophotrochozoa</taxon>
        <taxon>Platyhelminthes</taxon>
        <taxon>Trematoda</taxon>
        <taxon>Digenea</taxon>
        <taxon>Strigeidida</taxon>
        <taxon>Schistosomatoidea</taxon>
        <taxon>Schistosomatidae</taxon>
        <taxon>Schistosoma</taxon>
    </lineage>
</organism>